<dbReference type="Gene3D" id="2.40.30.10">
    <property type="entry name" value="Translation factors"/>
    <property type="match status" value="2"/>
</dbReference>
<dbReference type="Pfam" id="PF00009">
    <property type="entry name" value="GTP_EFTU"/>
    <property type="match status" value="1"/>
</dbReference>
<dbReference type="SUPFAM" id="SSF46785">
    <property type="entry name" value="Winged helix' DNA-binding domain"/>
    <property type="match status" value="3"/>
</dbReference>
<evidence type="ECO:0000256" key="2">
    <source>
        <dbReference type="ARBA" id="ARBA00015953"/>
    </source>
</evidence>
<dbReference type="GO" id="GO:0005525">
    <property type="term" value="F:GTP binding"/>
    <property type="evidence" value="ECO:0007669"/>
    <property type="project" value="UniProtKB-KW"/>
</dbReference>
<dbReference type="GO" id="GO:0003746">
    <property type="term" value="F:translation elongation factor activity"/>
    <property type="evidence" value="ECO:0007669"/>
    <property type="project" value="UniProtKB-KW"/>
</dbReference>
<keyword evidence="4" id="KW-0547">Nucleotide-binding</keyword>
<keyword evidence="10" id="KW-0251">Elongation factor</keyword>
<evidence type="ECO:0000256" key="8">
    <source>
        <dbReference type="ARBA" id="ARBA00031615"/>
    </source>
</evidence>
<dbReference type="InterPro" id="IPR027417">
    <property type="entry name" value="P-loop_NTPase"/>
</dbReference>
<dbReference type="PANTHER" id="PTHR43721">
    <property type="entry name" value="ELONGATION FACTOR TU-RELATED"/>
    <property type="match status" value="1"/>
</dbReference>
<dbReference type="Proteomes" id="UP000471031">
    <property type="component" value="Unassembled WGS sequence"/>
</dbReference>
<dbReference type="RefSeq" id="WP_161262721.1">
    <property type="nucleotide sequence ID" value="NZ_JAFBDC010000012.1"/>
</dbReference>
<dbReference type="Pfam" id="PF09106">
    <property type="entry name" value="WHD_2nd_SelB"/>
    <property type="match status" value="1"/>
</dbReference>
<dbReference type="Pfam" id="PF25461">
    <property type="entry name" value="Beta-barrel_SelB"/>
    <property type="match status" value="1"/>
</dbReference>
<organism evidence="10 11">
    <name type="scientific">Heliomicrobium gestii</name>
    <name type="common">Heliobacterium gestii</name>
    <dbReference type="NCBI Taxonomy" id="2699"/>
    <lineage>
        <taxon>Bacteria</taxon>
        <taxon>Bacillati</taxon>
        <taxon>Bacillota</taxon>
        <taxon>Clostridia</taxon>
        <taxon>Eubacteriales</taxon>
        <taxon>Heliobacteriaceae</taxon>
        <taxon>Heliomicrobium</taxon>
    </lineage>
</organism>
<dbReference type="SUPFAM" id="SSF52540">
    <property type="entry name" value="P-loop containing nucleoside triphosphate hydrolases"/>
    <property type="match status" value="1"/>
</dbReference>
<evidence type="ECO:0000259" key="9">
    <source>
        <dbReference type="PROSITE" id="PS51722"/>
    </source>
</evidence>
<feature type="domain" description="Tr-type G" evidence="9">
    <location>
        <begin position="6"/>
        <end position="181"/>
    </location>
</feature>
<dbReference type="GO" id="GO:0005829">
    <property type="term" value="C:cytosol"/>
    <property type="evidence" value="ECO:0007669"/>
    <property type="project" value="TreeGrafter"/>
</dbReference>
<keyword evidence="6" id="KW-0342">GTP-binding</keyword>
<dbReference type="InterPro" id="IPR057335">
    <property type="entry name" value="Beta-barrel_SelB"/>
</dbReference>
<dbReference type="CDD" id="cd04171">
    <property type="entry name" value="SelB"/>
    <property type="match status" value="1"/>
</dbReference>
<dbReference type="GO" id="GO:0003924">
    <property type="term" value="F:GTPase activity"/>
    <property type="evidence" value="ECO:0007669"/>
    <property type="project" value="InterPro"/>
</dbReference>
<evidence type="ECO:0000256" key="4">
    <source>
        <dbReference type="ARBA" id="ARBA00022741"/>
    </source>
</evidence>
<dbReference type="PRINTS" id="PR00315">
    <property type="entry name" value="ELONGATNFCT"/>
</dbReference>
<dbReference type="InterPro" id="IPR009000">
    <property type="entry name" value="Transl_B-barrel_sf"/>
</dbReference>
<dbReference type="SUPFAM" id="SSF50465">
    <property type="entry name" value="EF-Tu/eEF-1alpha/eIF2-gamma C-terminal domain"/>
    <property type="match status" value="1"/>
</dbReference>
<dbReference type="InterPro" id="IPR005225">
    <property type="entry name" value="Small_GTP-bd"/>
</dbReference>
<dbReference type="OrthoDB" id="9804504at2"/>
<keyword evidence="3" id="KW-0963">Cytoplasm</keyword>
<keyword evidence="5" id="KW-0648">Protein biosynthesis</keyword>
<dbReference type="NCBIfam" id="TIGR00475">
    <property type="entry name" value="selB"/>
    <property type="match status" value="1"/>
</dbReference>
<dbReference type="InterPro" id="IPR000795">
    <property type="entry name" value="T_Tr_GTP-bd_dom"/>
</dbReference>
<evidence type="ECO:0000256" key="5">
    <source>
        <dbReference type="ARBA" id="ARBA00022917"/>
    </source>
</evidence>
<dbReference type="NCBIfam" id="TIGR00231">
    <property type="entry name" value="small_GTP"/>
    <property type="match status" value="1"/>
</dbReference>
<dbReference type="Gene3D" id="1.10.10.2770">
    <property type="match status" value="1"/>
</dbReference>
<evidence type="ECO:0000256" key="6">
    <source>
        <dbReference type="ARBA" id="ARBA00023134"/>
    </source>
</evidence>
<dbReference type="GO" id="GO:0003723">
    <property type="term" value="F:RNA binding"/>
    <property type="evidence" value="ECO:0007669"/>
    <property type="project" value="InterPro"/>
</dbReference>
<evidence type="ECO:0000256" key="7">
    <source>
        <dbReference type="ARBA" id="ARBA00025526"/>
    </source>
</evidence>
<dbReference type="InterPro" id="IPR036388">
    <property type="entry name" value="WH-like_DNA-bd_sf"/>
</dbReference>
<dbReference type="InterPro" id="IPR015191">
    <property type="entry name" value="SelB_WHD4"/>
</dbReference>
<dbReference type="EMBL" id="WXEX01000013">
    <property type="protein sequence ID" value="MZP44150.1"/>
    <property type="molecule type" value="Genomic_DNA"/>
</dbReference>
<comment type="caution">
    <text evidence="10">The sequence shown here is derived from an EMBL/GenBank/DDBJ whole genome shotgun (WGS) entry which is preliminary data.</text>
</comment>
<proteinExistence type="predicted"/>
<dbReference type="Pfam" id="PF03144">
    <property type="entry name" value="GTP_EFTU_D2"/>
    <property type="match status" value="1"/>
</dbReference>
<dbReference type="InterPro" id="IPR004161">
    <property type="entry name" value="EFTu-like_2"/>
</dbReference>
<evidence type="ECO:0000313" key="11">
    <source>
        <dbReference type="Proteomes" id="UP000471031"/>
    </source>
</evidence>
<dbReference type="Pfam" id="PF09107">
    <property type="entry name" value="WHD_3rd_SelB"/>
    <property type="match status" value="1"/>
</dbReference>
<evidence type="ECO:0000313" key="10">
    <source>
        <dbReference type="EMBL" id="MZP44150.1"/>
    </source>
</evidence>
<dbReference type="GO" id="GO:0001514">
    <property type="term" value="P:selenocysteine incorporation"/>
    <property type="evidence" value="ECO:0007669"/>
    <property type="project" value="InterPro"/>
</dbReference>
<dbReference type="SUPFAM" id="SSF50447">
    <property type="entry name" value="Translation proteins"/>
    <property type="match status" value="1"/>
</dbReference>
<accession>A0A845LGN8</accession>
<gene>
    <name evidence="10" type="primary">selB</name>
    <name evidence="10" type="ORF">GTO89_14010</name>
</gene>
<protein>
    <recommendedName>
        <fullName evidence="2">Selenocysteine-specific elongation factor</fullName>
    </recommendedName>
    <alternativeName>
        <fullName evidence="8">SelB translation factor</fullName>
    </alternativeName>
</protein>
<dbReference type="AlphaFoldDB" id="A0A845LGN8"/>
<evidence type="ECO:0000256" key="3">
    <source>
        <dbReference type="ARBA" id="ARBA00022490"/>
    </source>
</evidence>
<comment type="function">
    <text evidence="7">Translation factor necessary for the incorporation of selenocysteine into proteins. It probably replaces EF-Tu for the insertion of selenocysteine directed by the UGA codon. SelB binds GTP and GDP.</text>
</comment>
<dbReference type="InterPro" id="IPR050055">
    <property type="entry name" value="EF-Tu_GTPase"/>
</dbReference>
<evidence type="ECO:0000256" key="1">
    <source>
        <dbReference type="ARBA" id="ARBA00004496"/>
    </source>
</evidence>
<dbReference type="PROSITE" id="PS51722">
    <property type="entry name" value="G_TR_2"/>
    <property type="match status" value="1"/>
</dbReference>
<keyword evidence="11" id="KW-1185">Reference proteome</keyword>
<dbReference type="Gene3D" id="1.10.10.10">
    <property type="entry name" value="Winged helix-like DNA-binding domain superfamily/Winged helix DNA-binding domain"/>
    <property type="match status" value="1"/>
</dbReference>
<reference evidence="10 11" key="1">
    <citation type="submission" date="2020-01" db="EMBL/GenBank/DDBJ databases">
        <title>Whole genome sequence of Heliobacterium gestii DSM 11169.</title>
        <authorList>
            <person name="Kyndt J.A."/>
            <person name="Meyer T.E."/>
        </authorList>
    </citation>
    <scope>NUCLEOTIDE SEQUENCE [LARGE SCALE GENOMIC DNA]</scope>
    <source>
        <strain evidence="10 11">DSM 11169</strain>
    </source>
</reference>
<dbReference type="FunFam" id="2.40.30.10:FF:000020">
    <property type="entry name" value="Translation elongation factor EF-1"/>
    <property type="match status" value="1"/>
</dbReference>
<dbReference type="InterPro" id="IPR015190">
    <property type="entry name" value="Elong_fac_SelB-wing-hlx_typ-2"/>
</dbReference>
<sequence length="664" mass="72182">MSAGEPIHAIIGTAGHIDHGKTRLVEALTGVNTDRLKEEKDRGISIELGFAPLSIPGGPRVGIVDVPGHERFIRHMVAGVTGMDVAILVIAADEGVMAQTKEHLDVIELLRVPRGITVLTKTDLVDDEWLAMITDEVRRDLAGTRLAEAPILPVSAVNGTGIEEVKKALAALVEGLPRRPVAGPARLPVDRVFTVKGFGVVVTGTLASGALRVGDTLTLYPAERTVRIRGLQVHGEKVDAAWAGQRVAVNLAGVEVSHVGRGEVLAHAGFLRPSYRISVRLQALSREDRPLRDRERIRFHAGTKETLGRLSLLEGDRLEPGRSAFAQIVLEEPVVVAKGDPFVIRTYSPARTVGGGQVIDATAGKLKKNRPDGITHLTVLEQGDPAERLAHHLSCTGQPVTPAEAARLPGLLPDDVEQMIADIEAAPEGAATVREGALSTAALAPPPPPPVTLLAGEGIRYLAHGGQIGALERDLHRELDAYHRRYPLRRGMGKEELKSRLVPAWSAKAYSALLETWEKRGHIVVEAKTVALAQRKDKLPATLTRLLAALEGRFQQGGLQPPLLAEAKGWLVREGLSVENAEECLNHLLDRERLRKVGDDLIFHVDALEDFRRQIVHVLQGGREITVAEARDLTGSSRRYVVPLLEWLDRERVTRRAGDKRSLW</sequence>
<dbReference type="InterPro" id="IPR009001">
    <property type="entry name" value="Transl_elong_EF1A/Init_IF2_C"/>
</dbReference>
<dbReference type="PANTHER" id="PTHR43721:SF22">
    <property type="entry name" value="ELONGATION FACTOR TU, MITOCHONDRIAL"/>
    <property type="match status" value="1"/>
</dbReference>
<dbReference type="CDD" id="cd03696">
    <property type="entry name" value="SelB_II"/>
    <property type="match status" value="1"/>
</dbReference>
<dbReference type="InterPro" id="IPR004535">
    <property type="entry name" value="Transl_elong_SelB"/>
</dbReference>
<dbReference type="CDD" id="cd15491">
    <property type="entry name" value="selB_III"/>
    <property type="match status" value="1"/>
</dbReference>
<comment type="subcellular location">
    <subcellularLocation>
        <location evidence="1">Cytoplasm</location>
    </subcellularLocation>
</comment>
<dbReference type="InterPro" id="IPR036390">
    <property type="entry name" value="WH_DNA-bd_sf"/>
</dbReference>
<name>A0A845LGN8_HELGE</name>
<dbReference type="Gene3D" id="3.40.50.300">
    <property type="entry name" value="P-loop containing nucleotide triphosphate hydrolases"/>
    <property type="match status" value="1"/>
</dbReference>